<dbReference type="EMBL" id="SNRW01014653">
    <property type="protein sequence ID" value="KAA6371239.1"/>
    <property type="molecule type" value="Genomic_DNA"/>
</dbReference>
<comment type="caution">
    <text evidence="2">The sequence shown here is derived from an EMBL/GenBank/DDBJ whole genome shotgun (WGS) entry which is preliminary data.</text>
</comment>
<proteinExistence type="predicted"/>
<dbReference type="Gene3D" id="2.60.120.920">
    <property type="match status" value="2"/>
</dbReference>
<dbReference type="AlphaFoldDB" id="A0A5J4UL49"/>
<organism evidence="2 3">
    <name type="scientific">Streblomastix strix</name>
    <dbReference type="NCBI Taxonomy" id="222440"/>
    <lineage>
        <taxon>Eukaryota</taxon>
        <taxon>Metamonada</taxon>
        <taxon>Preaxostyla</taxon>
        <taxon>Oxymonadida</taxon>
        <taxon>Streblomastigidae</taxon>
        <taxon>Streblomastix</taxon>
    </lineage>
</organism>
<protein>
    <recommendedName>
        <fullName evidence="1">SPRY domain-containing protein</fullName>
    </recommendedName>
</protein>
<feature type="domain" description="SPRY" evidence="1">
    <location>
        <begin position="111"/>
        <end position="208"/>
    </location>
</feature>
<dbReference type="InterPro" id="IPR043136">
    <property type="entry name" value="B30.2/SPRY_sf"/>
</dbReference>
<accession>A0A5J4UL49</accession>
<evidence type="ECO:0000313" key="3">
    <source>
        <dbReference type="Proteomes" id="UP000324800"/>
    </source>
</evidence>
<dbReference type="InterPro" id="IPR013320">
    <property type="entry name" value="ConA-like_dom_sf"/>
</dbReference>
<sequence length="418" mass="46007">AVITNIPSKFRFGFSASKSGAKVEILKLTEKESATYNPRTSDMWIPYGAGGSAGASAWTISKRSEIAYSFTYARWNQNRGLTAIVDKLITQGIWRVGLIIRGAWAPNTKWQPVIGICKDGWAKDGATALGKDEDTIGYYSQGVTTQAGRMLQGNKEWKDGDRLDVELDMRERIVYFFVKGRQGHVVYTNVPPQVRVGVSLSAAGATAQVALLSDVKCSFQPRATDWWEPWGGVNVPNKTSLFKVPKIPDKIVISQMMAHFNDAVKYTTMVDFIVQTGSQGLHLDFKFYDTCGGEFSPVVGIAPSPWVNEDKGIVIGKDNHSAGFDADGNVICKNDKGKAGNDKWKDGQVIGIEVDIKNNRVWFFVNGTKQKVYLANIPPLVQIGLSLCKKGGTIEVVRATKFDDSQYKVETGDIQVNM</sequence>
<name>A0A5J4UL49_9EUKA</name>
<dbReference type="Pfam" id="PF00622">
    <property type="entry name" value="SPRY"/>
    <property type="match status" value="2"/>
</dbReference>
<dbReference type="OrthoDB" id="5951542at2759"/>
<dbReference type="InterPro" id="IPR003877">
    <property type="entry name" value="SPRY_dom"/>
</dbReference>
<dbReference type="SUPFAM" id="SSF49899">
    <property type="entry name" value="Concanavalin A-like lectins/glucanases"/>
    <property type="match status" value="2"/>
</dbReference>
<feature type="domain" description="SPRY" evidence="1">
    <location>
        <begin position="313"/>
        <end position="376"/>
    </location>
</feature>
<reference evidence="2 3" key="1">
    <citation type="submission" date="2019-03" db="EMBL/GenBank/DDBJ databases">
        <title>Single cell metagenomics reveals metabolic interactions within the superorganism composed of flagellate Streblomastix strix and complex community of Bacteroidetes bacteria on its surface.</title>
        <authorList>
            <person name="Treitli S.C."/>
            <person name="Kolisko M."/>
            <person name="Husnik F."/>
            <person name="Keeling P."/>
            <person name="Hampl V."/>
        </authorList>
    </citation>
    <scope>NUCLEOTIDE SEQUENCE [LARGE SCALE GENOMIC DNA]</scope>
    <source>
        <strain evidence="2">ST1C</strain>
    </source>
</reference>
<evidence type="ECO:0000259" key="1">
    <source>
        <dbReference type="Pfam" id="PF00622"/>
    </source>
</evidence>
<gene>
    <name evidence="2" type="ORF">EZS28_033234</name>
</gene>
<dbReference type="Proteomes" id="UP000324800">
    <property type="component" value="Unassembled WGS sequence"/>
</dbReference>
<feature type="non-terminal residue" evidence="2">
    <location>
        <position position="1"/>
    </location>
</feature>
<evidence type="ECO:0000313" key="2">
    <source>
        <dbReference type="EMBL" id="KAA6371239.1"/>
    </source>
</evidence>